<evidence type="ECO:0000313" key="4">
    <source>
        <dbReference type="Proteomes" id="UP001163046"/>
    </source>
</evidence>
<comment type="caution">
    <text evidence="3">The sequence shown here is derived from an EMBL/GenBank/DDBJ whole genome shotgun (WGS) entry which is preliminary data.</text>
</comment>
<evidence type="ECO:0000313" key="3">
    <source>
        <dbReference type="EMBL" id="KAJ7371389.1"/>
    </source>
</evidence>
<organism evidence="3 4">
    <name type="scientific">Desmophyllum pertusum</name>
    <dbReference type="NCBI Taxonomy" id="174260"/>
    <lineage>
        <taxon>Eukaryota</taxon>
        <taxon>Metazoa</taxon>
        <taxon>Cnidaria</taxon>
        <taxon>Anthozoa</taxon>
        <taxon>Hexacorallia</taxon>
        <taxon>Scleractinia</taxon>
        <taxon>Caryophylliina</taxon>
        <taxon>Caryophylliidae</taxon>
        <taxon>Desmophyllum</taxon>
    </lineage>
</organism>
<reference evidence="3" key="1">
    <citation type="submission" date="2023-01" db="EMBL/GenBank/DDBJ databases">
        <title>Genome assembly of the deep-sea coral Lophelia pertusa.</title>
        <authorList>
            <person name="Herrera S."/>
            <person name="Cordes E."/>
        </authorList>
    </citation>
    <scope>NUCLEOTIDE SEQUENCE</scope>
    <source>
        <strain evidence="3">USNM1676648</strain>
        <tissue evidence="3">Polyp</tissue>
    </source>
</reference>
<gene>
    <name evidence="3" type="ORF">OS493_025851</name>
</gene>
<keyword evidence="2" id="KW-0812">Transmembrane</keyword>
<evidence type="ECO:0000256" key="2">
    <source>
        <dbReference type="SAM" id="Phobius"/>
    </source>
</evidence>
<accession>A0A9W9YZ41</accession>
<name>A0A9W9YZ41_9CNID</name>
<keyword evidence="2" id="KW-1133">Transmembrane helix</keyword>
<keyword evidence="4" id="KW-1185">Reference proteome</keyword>
<protein>
    <submittedName>
        <fullName evidence="3">Uncharacterized protein</fullName>
    </submittedName>
</protein>
<feature type="region of interest" description="Disordered" evidence="1">
    <location>
        <begin position="62"/>
        <end position="102"/>
    </location>
</feature>
<keyword evidence="2" id="KW-0472">Membrane</keyword>
<dbReference type="AlphaFoldDB" id="A0A9W9YZ41"/>
<sequence length="194" mass="21622">MWVRFRSDSRYSNYVGFKATFKAVDETSSSTLIIAIIAGLAVVVVLVCCVVVCIKKRKKTPNRATGERIPLSTMTTSASHPAQSGDIEHPPPPQAPYQPAANPFSPPPVGYAPVPTNPEVPPPAYPYPLEEPPPTLERKCSTVPTTRSIVSMATRQCCSRSVRTRRESINCGWTTYYRQFTWFRRLSRNYGGER</sequence>
<dbReference type="Proteomes" id="UP001163046">
    <property type="component" value="Unassembled WGS sequence"/>
</dbReference>
<feature type="compositionally biased region" description="Polar residues" evidence="1">
    <location>
        <begin position="72"/>
        <end position="82"/>
    </location>
</feature>
<evidence type="ECO:0000256" key="1">
    <source>
        <dbReference type="SAM" id="MobiDB-lite"/>
    </source>
</evidence>
<dbReference type="EMBL" id="MU826847">
    <property type="protein sequence ID" value="KAJ7371389.1"/>
    <property type="molecule type" value="Genomic_DNA"/>
</dbReference>
<proteinExistence type="predicted"/>
<feature type="transmembrane region" description="Helical" evidence="2">
    <location>
        <begin position="32"/>
        <end position="54"/>
    </location>
</feature>